<dbReference type="RefSeq" id="WP_344941023.1">
    <property type="nucleotide sequence ID" value="NZ_BAAAZR010000008.1"/>
</dbReference>
<evidence type="ECO:0000259" key="1">
    <source>
        <dbReference type="Pfam" id="PF04717"/>
    </source>
</evidence>
<organism evidence="2 3">
    <name type="scientific">Sphaerisporangium flaviroseum</name>
    <dbReference type="NCBI Taxonomy" id="509199"/>
    <lineage>
        <taxon>Bacteria</taxon>
        <taxon>Bacillati</taxon>
        <taxon>Actinomycetota</taxon>
        <taxon>Actinomycetes</taxon>
        <taxon>Streptosporangiales</taxon>
        <taxon>Streptosporangiaceae</taxon>
        <taxon>Sphaerisporangium</taxon>
    </lineage>
</organism>
<reference evidence="3" key="1">
    <citation type="journal article" date="2019" name="Int. J. Syst. Evol. Microbiol.">
        <title>The Global Catalogue of Microorganisms (GCM) 10K type strain sequencing project: providing services to taxonomists for standard genome sequencing and annotation.</title>
        <authorList>
            <consortium name="The Broad Institute Genomics Platform"/>
            <consortium name="The Broad Institute Genome Sequencing Center for Infectious Disease"/>
            <person name="Wu L."/>
            <person name="Ma J."/>
        </authorList>
    </citation>
    <scope>NUCLEOTIDE SEQUENCE [LARGE SCALE GENOMIC DNA]</scope>
    <source>
        <strain evidence="3">JCM 16908</strain>
    </source>
</reference>
<dbReference type="SUPFAM" id="SSF69349">
    <property type="entry name" value="Phage fibre proteins"/>
    <property type="match status" value="1"/>
</dbReference>
<name>A0ABP7I9C0_9ACTN</name>
<proteinExistence type="predicted"/>
<dbReference type="InterPro" id="IPR037026">
    <property type="entry name" value="Vgr_OB-fold_dom_sf"/>
</dbReference>
<keyword evidence="3" id="KW-1185">Reference proteome</keyword>
<dbReference type="InterPro" id="IPR006531">
    <property type="entry name" value="Gp5/Vgr_OB"/>
</dbReference>
<dbReference type="SUPFAM" id="SSF69255">
    <property type="entry name" value="gp5 N-terminal domain-like"/>
    <property type="match status" value="1"/>
</dbReference>
<evidence type="ECO:0000313" key="2">
    <source>
        <dbReference type="EMBL" id="GAA3812793.1"/>
    </source>
</evidence>
<sequence>MTDFGELFGPAAANGRFYGVASGIVTNNKDPDGLGRVRLKLPWLSGELESAWARVLAPMAGAGRGVYFLPEVDDEVLVAFAHGDPASPYVLGGLWNGKDHPPEANDDGKNDVRVIRSRNGHVIRLVDTDDDERIEIVDKSAKNSIVISTKDGTITISADADVVIGSAHGKLSLSGQGVEITSKADVKIQAGTDLALKADARLSVKGQTVNIN</sequence>
<gene>
    <name evidence="2" type="ORF">GCM10022226_36860</name>
</gene>
<dbReference type="EMBL" id="BAAAZR010000008">
    <property type="protein sequence ID" value="GAA3812793.1"/>
    <property type="molecule type" value="Genomic_DNA"/>
</dbReference>
<accession>A0ABP7I9C0</accession>
<dbReference type="Proteomes" id="UP001500888">
    <property type="component" value="Unassembled WGS sequence"/>
</dbReference>
<dbReference type="Gene3D" id="2.40.50.230">
    <property type="entry name" value="Gp5 N-terminal domain"/>
    <property type="match status" value="1"/>
</dbReference>
<dbReference type="Pfam" id="PF04717">
    <property type="entry name" value="Phage_base_V"/>
    <property type="match status" value="1"/>
</dbReference>
<protein>
    <submittedName>
        <fullName evidence="2">Phage baseplate assembly protein V</fullName>
    </submittedName>
</protein>
<evidence type="ECO:0000313" key="3">
    <source>
        <dbReference type="Proteomes" id="UP001500888"/>
    </source>
</evidence>
<comment type="caution">
    <text evidence="2">The sequence shown here is derived from an EMBL/GenBank/DDBJ whole genome shotgun (WGS) entry which is preliminary data.</text>
</comment>
<feature type="domain" description="Gp5/Type VI secretion system Vgr protein OB-fold" evidence="1">
    <location>
        <begin position="22"/>
        <end position="95"/>
    </location>
</feature>